<comment type="caution">
    <text evidence="1">The sequence shown here is derived from an EMBL/GenBank/DDBJ whole genome shotgun (WGS) entry which is preliminary data.</text>
</comment>
<sequence>MLQTGYRFHRSLCCGFALYTNSVYADHRTLFDVKACWAEHWVHHYFNPSPLWCWTYPFTCVSMTLQLLLFISRKRRRVLLELEINRVFLTRTIQTRQVFNILDKWQHRVKAYTVRPAACVQMHLRNGDAPRMRAFPRAHEALVDIVVVTTAVDSPRAVPRRFAAPKSLDV</sequence>
<dbReference type="AlphaFoldDB" id="A0A4C1V517"/>
<protein>
    <submittedName>
        <fullName evidence="1">Uncharacterized protein</fullName>
    </submittedName>
</protein>
<organism evidence="1 2">
    <name type="scientific">Eumeta variegata</name>
    <name type="common">Bagworm moth</name>
    <name type="synonym">Eumeta japonica</name>
    <dbReference type="NCBI Taxonomy" id="151549"/>
    <lineage>
        <taxon>Eukaryota</taxon>
        <taxon>Metazoa</taxon>
        <taxon>Ecdysozoa</taxon>
        <taxon>Arthropoda</taxon>
        <taxon>Hexapoda</taxon>
        <taxon>Insecta</taxon>
        <taxon>Pterygota</taxon>
        <taxon>Neoptera</taxon>
        <taxon>Endopterygota</taxon>
        <taxon>Lepidoptera</taxon>
        <taxon>Glossata</taxon>
        <taxon>Ditrysia</taxon>
        <taxon>Tineoidea</taxon>
        <taxon>Psychidae</taxon>
        <taxon>Oiketicinae</taxon>
        <taxon>Eumeta</taxon>
    </lineage>
</organism>
<gene>
    <name evidence="1" type="ORF">EVAR_20992_1</name>
</gene>
<keyword evidence="2" id="KW-1185">Reference proteome</keyword>
<reference evidence="1 2" key="1">
    <citation type="journal article" date="2019" name="Commun. Biol.">
        <title>The bagworm genome reveals a unique fibroin gene that provides high tensile strength.</title>
        <authorList>
            <person name="Kono N."/>
            <person name="Nakamura H."/>
            <person name="Ohtoshi R."/>
            <person name="Tomita M."/>
            <person name="Numata K."/>
            <person name="Arakawa K."/>
        </authorList>
    </citation>
    <scope>NUCLEOTIDE SEQUENCE [LARGE SCALE GENOMIC DNA]</scope>
</reference>
<evidence type="ECO:0000313" key="2">
    <source>
        <dbReference type="Proteomes" id="UP000299102"/>
    </source>
</evidence>
<name>A0A4C1V517_EUMVA</name>
<proteinExistence type="predicted"/>
<dbReference type="EMBL" id="BGZK01000280">
    <property type="protein sequence ID" value="GBP33881.1"/>
    <property type="molecule type" value="Genomic_DNA"/>
</dbReference>
<evidence type="ECO:0000313" key="1">
    <source>
        <dbReference type="EMBL" id="GBP33881.1"/>
    </source>
</evidence>
<dbReference type="Proteomes" id="UP000299102">
    <property type="component" value="Unassembled WGS sequence"/>
</dbReference>
<accession>A0A4C1V517</accession>